<dbReference type="Proteomes" id="UP000064893">
    <property type="component" value="Chromosome"/>
</dbReference>
<dbReference type="KEGG" id="blq:L21SP5_00850"/>
<protein>
    <submittedName>
        <fullName evidence="3">3-hydroxy-3-methylglutaryl-coenzyme A reductase</fullName>
        <ecNumber evidence="3">1.1.1.88</ecNumber>
    </submittedName>
</protein>
<evidence type="ECO:0000256" key="2">
    <source>
        <dbReference type="ARBA" id="ARBA00023002"/>
    </source>
</evidence>
<proteinExistence type="inferred from homology"/>
<dbReference type="GO" id="GO:0015936">
    <property type="term" value="P:coenzyme A metabolic process"/>
    <property type="evidence" value="ECO:0007669"/>
    <property type="project" value="InterPro"/>
</dbReference>
<dbReference type="EC" id="1.1.1.88" evidence="3"/>
<gene>
    <name evidence="3" type="primary">mvaA</name>
    <name evidence="3" type="ORF">L21SP5_00850</name>
</gene>
<organism evidence="3 4">
    <name type="scientific">Salinivirga cyanobacteriivorans</name>
    <dbReference type="NCBI Taxonomy" id="1307839"/>
    <lineage>
        <taxon>Bacteria</taxon>
        <taxon>Pseudomonadati</taxon>
        <taxon>Bacteroidota</taxon>
        <taxon>Bacteroidia</taxon>
        <taxon>Bacteroidales</taxon>
        <taxon>Salinivirgaceae</taxon>
        <taxon>Salinivirga</taxon>
    </lineage>
</organism>
<name>A0A0S2HWR1_9BACT</name>
<dbReference type="InterPro" id="IPR009023">
    <property type="entry name" value="HMG_CoA_Rdtase_NAD(P)-bd_sf"/>
</dbReference>
<dbReference type="EMBL" id="CP013118">
    <property type="protein sequence ID" value="ALO14521.1"/>
    <property type="molecule type" value="Genomic_DNA"/>
</dbReference>
<dbReference type="InterPro" id="IPR023074">
    <property type="entry name" value="HMG_CoA_Rdtase_cat_sf"/>
</dbReference>
<dbReference type="SUPFAM" id="SSF56542">
    <property type="entry name" value="Substrate-binding domain of HMG-CoA reductase"/>
    <property type="match status" value="1"/>
</dbReference>
<sequence>MKDTSGKISGFSKLSAAEKRRTIAEHCLGNAEDSYKFEAFHFADEVLQQKFEQFSENTLTNHALPFGVIPNVLVDDKLYHVPAVVEESSVVAAASKAASFWYDRGGFKTVAQESIKNGQVYFEWYDDVEWLRNNELFFFDQLAASTAELTNNMEKRGGGIRSFLLEQMPGISKNTLKLTLEVNTADSMGANFINSLLETIATEIPVFAQKNNRKAPEVLMAILSNYTPKNFVTMKVAAPVEQITWSKQYPPEVFAKRFVQAVQIANSDVSRAVTHNKGIMNGSDAVILATGNDFRAAEAAAHAYAARNGRYASLSEAGIDEDRFWMKLTLPVALGTVGGLTKLHPTAALALQMLGNPGADELMKIVAAAGLANNFAAVASLVTTGIQRGHMKLHLDNILSAEQASPKQIKAAKEWFANKTVSVSAVRDFLANSR</sequence>
<comment type="similarity">
    <text evidence="1">Belongs to the HMG-CoA reductase family.</text>
</comment>
<dbReference type="RefSeq" id="WP_057952060.1">
    <property type="nucleotide sequence ID" value="NZ_CP013118.1"/>
</dbReference>
<dbReference type="InterPro" id="IPR009029">
    <property type="entry name" value="HMG_CoA_Rdtase_sub-bd_dom_sf"/>
</dbReference>
<dbReference type="SUPFAM" id="SSF55035">
    <property type="entry name" value="NAD-binding domain of HMG-CoA reductase"/>
    <property type="match status" value="1"/>
</dbReference>
<dbReference type="InterPro" id="IPR002202">
    <property type="entry name" value="HMG_CoA_Rdtase"/>
</dbReference>
<dbReference type="OrthoDB" id="9764892at2"/>
<dbReference type="GO" id="GO:0004420">
    <property type="term" value="F:hydroxymethylglutaryl-CoA reductase (NADPH) activity"/>
    <property type="evidence" value="ECO:0007669"/>
    <property type="project" value="InterPro"/>
</dbReference>
<keyword evidence="2 3" id="KW-0560">Oxidoreductase</keyword>
<dbReference type="PROSITE" id="PS50065">
    <property type="entry name" value="HMG_COA_REDUCTASE_4"/>
    <property type="match status" value="1"/>
</dbReference>
<dbReference type="Gene3D" id="1.10.8.660">
    <property type="match status" value="1"/>
</dbReference>
<dbReference type="PANTHER" id="PTHR10572">
    <property type="entry name" value="3-HYDROXY-3-METHYLGLUTARYL-COENZYME A REDUCTASE"/>
    <property type="match status" value="1"/>
</dbReference>
<dbReference type="PANTHER" id="PTHR10572:SF24">
    <property type="entry name" value="3-HYDROXY-3-METHYLGLUTARYL-COENZYME A REDUCTASE"/>
    <property type="match status" value="1"/>
</dbReference>
<evidence type="ECO:0000313" key="3">
    <source>
        <dbReference type="EMBL" id="ALO14521.1"/>
    </source>
</evidence>
<accession>A0A0S2HWR1</accession>
<dbReference type="PATRIC" id="fig|1307839.3.peg.899"/>
<dbReference type="Pfam" id="PF00368">
    <property type="entry name" value="HMG-CoA_red"/>
    <property type="match status" value="1"/>
</dbReference>
<dbReference type="Gene3D" id="3.90.770.10">
    <property type="entry name" value="3-hydroxy-3-methylglutaryl-coenzyme A Reductase, Chain A, domain 2"/>
    <property type="match status" value="2"/>
</dbReference>
<evidence type="ECO:0000256" key="1">
    <source>
        <dbReference type="ARBA" id="ARBA00007661"/>
    </source>
</evidence>
<evidence type="ECO:0000313" key="4">
    <source>
        <dbReference type="Proteomes" id="UP000064893"/>
    </source>
</evidence>
<dbReference type="STRING" id="1307839.L21SP5_00850"/>
<dbReference type="GO" id="GO:0140643">
    <property type="term" value="F:hydroxymethylglutaryl-CoA reductase (NADH) activity"/>
    <property type="evidence" value="ECO:0007669"/>
    <property type="project" value="UniProtKB-EC"/>
</dbReference>
<reference evidence="3 4" key="1">
    <citation type="submission" date="2015-11" db="EMBL/GenBank/DDBJ databases">
        <title>Description and complete genome sequence of a novel strain predominating in hypersaline microbial mats and representing a new family of the Bacteriodetes phylum.</title>
        <authorList>
            <person name="Spring S."/>
            <person name="Bunk B."/>
            <person name="Sproer C."/>
            <person name="Klenk H.-P."/>
        </authorList>
    </citation>
    <scope>NUCLEOTIDE SEQUENCE [LARGE SCALE GENOMIC DNA]</scope>
    <source>
        <strain evidence="3 4">L21-Spi-D4</strain>
    </source>
</reference>
<keyword evidence="4" id="KW-1185">Reference proteome</keyword>
<dbReference type="AlphaFoldDB" id="A0A0S2HWR1"/>